<dbReference type="Gene3D" id="3.30.565.60">
    <property type="match status" value="1"/>
</dbReference>
<dbReference type="PANTHER" id="PTHR30595:SF6">
    <property type="entry name" value="SCHLAFEN ALBA-2 DOMAIN-CONTAINING PROTEIN"/>
    <property type="match status" value="1"/>
</dbReference>
<dbReference type="Proteomes" id="UP000014207">
    <property type="component" value="Unassembled WGS sequence"/>
</dbReference>
<feature type="domain" description="Schlafen AlbA-2" evidence="1">
    <location>
        <begin position="17"/>
        <end position="137"/>
    </location>
</feature>
<gene>
    <name evidence="2" type="ORF">C799_02881</name>
</gene>
<dbReference type="Gene3D" id="3.30.950.30">
    <property type="entry name" value="Schlafen, AAA domain"/>
    <property type="match status" value="1"/>
</dbReference>
<dbReference type="Pfam" id="PF04326">
    <property type="entry name" value="SLFN_AlbA_2"/>
    <property type="match status" value="1"/>
</dbReference>
<dbReference type="RefSeq" id="WP_016268712.1">
    <property type="nucleotide sequence ID" value="NZ_KE159459.1"/>
</dbReference>
<dbReference type="InterPro" id="IPR038475">
    <property type="entry name" value="RecG_C_sf"/>
</dbReference>
<comment type="caution">
    <text evidence="2">The sequence shown here is derived from an EMBL/GenBank/DDBJ whole genome shotgun (WGS) entry which is preliminary data.</text>
</comment>
<dbReference type="EMBL" id="ASSM01000009">
    <property type="protein sequence ID" value="EOS01028.1"/>
    <property type="molecule type" value="Genomic_DNA"/>
</dbReference>
<dbReference type="PANTHER" id="PTHR30595">
    <property type="entry name" value="GLPR-RELATED TRANSCRIPTIONAL REPRESSOR"/>
    <property type="match status" value="1"/>
</dbReference>
<evidence type="ECO:0000259" key="1">
    <source>
        <dbReference type="Pfam" id="PF04326"/>
    </source>
</evidence>
<dbReference type="HOGENOM" id="CLU_042798_0_0_10"/>
<protein>
    <recommendedName>
        <fullName evidence="1">Schlafen AlbA-2 domain-containing protein</fullName>
    </recommendedName>
</protein>
<evidence type="ECO:0000313" key="2">
    <source>
        <dbReference type="EMBL" id="EOS01028.1"/>
    </source>
</evidence>
<name>R9HAE6_BACT4</name>
<organism evidence="2 3">
    <name type="scientific">Bacteroides thetaiotaomicron dnLKV9</name>
    <dbReference type="NCBI Taxonomy" id="1235785"/>
    <lineage>
        <taxon>Bacteria</taxon>
        <taxon>Pseudomonadati</taxon>
        <taxon>Bacteroidota</taxon>
        <taxon>Bacteroidia</taxon>
        <taxon>Bacteroidales</taxon>
        <taxon>Bacteroidaceae</taxon>
        <taxon>Bacteroides</taxon>
    </lineage>
</organism>
<evidence type="ECO:0000313" key="3">
    <source>
        <dbReference type="Proteomes" id="UP000014207"/>
    </source>
</evidence>
<dbReference type="AlphaFoldDB" id="R9HAE6"/>
<accession>R9HAE6</accession>
<dbReference type="InterPro" id="IPR038461">
    <property type="entry name" value="Schlafen_AlbA_2_dom_sf"/>
</dbReference>
<dbReference type="InterPro" id="IPR007421">
    <property type="entry name" value="Schlafen_AlbA_2_dom"/>
</dbReference>
<dbReference type="Pfam" id="PF13749">
    <property type="entry name" value="HATPase_c_4"/>
    <property type="match status" value="1"/>
</dbReference>
<proteinExistence type="predicted"/>
<dbReference type="PATRIC" id="fig|1235785.3.peg.2905"/>
<sequence>MENLDKLVLELCKLPQETGWVEFKHNNCDPKMVGEDISALANSAVIADRSYAYMIWGVDDNTHEIIGTKVSLKKEKKGNQELENWLRYLLSKNADFEIHSVDIDGKHIEMLIISKAVGVPVTFEKVDYIRIGSYTKKIIEFPALQAQLWDKLRNQQFEDAYALTDIQLQDISHYLNCEMYFDILNMPIPTSPDKYVHYLVEDGIIAKLDNGLYAITNLGAILFAKRLSEFPRVGRKAIRIVQYDGLNRLVILKEETTTEGYAISFENAVKYVNTLLPSKEDIDSVRRKSISTFPMPAIREAIANSLIHQDFFITGTGPLIEVFENRVEVTNSGTPLVDIMRIVDNPPKSRNEKLASLMRRLNMCEELGRGWDRMVISCELQKLPAPRIQIYQESTKVSLFSHLDFTNIPMEDKAWATYLHACVRYIEGNTLTNSSLRERFGVAESSSGSISRLIKDVLNGKLIKPVDPNTAPRYMKYIPIWG</sequence>
<reference evidence="2 3" key="1">
    <citation type="submission" date="2013-04" db="EMBL/GenBank/DDBJ databases">
        <title>The Genome Sequence of Bacteroides thetaiotaomicron dnLKV9.</title>
        <authorList>
            <consortium name="The Broad Institute Genomics Platform"/>
            <consortium name="The Broad Institute Genome Sequencing Center for Infectious Disease"/>
            <person name="Earl A."/>
            <person name="Xavier R."/>
            <person name="Kuhn K."/>
            <person name="Stappenbeck T."/>
            <person name="Walker B."/>
            <person name="Young S."/>
            <person name="Zeng Q."/>
            <person name="Gargeya S."/>
            <person name="Fitzgerald M."/>
            <person name="Haas B."/>
            <person name="Abouelleil A."/>
            <person name="Allen A.W."/>
            <person name="Alvarado L."/>
            <person name="Arachchi H.M."/>
            <person name="Berlin A.M."/>
            <person name="Chapman S.B."/>
            <person name="Gainer-Dewar J."/>
            <person name="Goldberg J."/>
            <person name="Griggs A."/>
            <person name="Gujja S."/>
            <person name="Hansen M."/>
            <person name="Howarth C."/>
            <person name="Imamovic A."/>
            <person name="Ireland A."/>
            <person name="Larimer J."/>
            <person name="McCowan C."/>
            <person name="Murphy C."/>
            <person name="Pearson M."/>
            <person name="Poon T.W."/>
            <person name="Priest M."/>
            <person name="Roberts A."/>
            <person name="Saif S."/>
            <person name="Shea T."/>
            <person name="Sisk P."/>
            <person name="Sykes S."/>
            <person name="Wortman J."/>
            <person name="Nusbaum C."/>
            <person name="Birren B."/>
        </authorList>
    </citation>
    <scope>NUCLEOTIDE SEQUENCE [LARGE SCALE GENOMIC DNA]</scope>
    <source>
        <strain evidence="3">dnLKV9</strain>
    </source>
</reference>